<dbReference type="AlphaFoldDB" id="A0A2K3YXS1"/>
<accession>A0A2K3YXS1</accession>
<dbReference type="RefSeq" id="WP_103357122.1">
    <property type="nucleotide sequence ID" value="NZ_CP113107.1"/>
</dbReference>
<comment type="caution">
    <text evidence="1">The sequence shown here is derived from an EMBL/GenBank/DDBJ whole genome shotgun (WGS) entry which is preliminary data.</text>
</comment>
<name>A0A2K3YXS1_9STAP</name>
<dbReference type="Proteomes" id="UP000242752">
    <property type="component" value="Unassembled WGS sequence"/>
</dbReference>
<gene>
    <name evidence="1" type="ORF">CD122_00765</name>
</gene>
<dbReference type="EMBL" id="PPRF01000004">
    <property type="protein sequence ID" value="PNZ30367.1"/>
    <property type="molecule type" value="Genomic_DNA"/>
</dbReference>
<keyword evidence="2" id="KW-1185">Reference proteome</keyword>
<evidence type="ECO:0000313" key="2">
    <source>
        <dbReference type="Proteomes" id="UP000242752"/>
    </source>
</evidence>
<sequence>MRLIAKAVLAIGLMVLVANYLAQGHPLTIVESKDYLMAQEPVQQFLNSNILQAIEDFDLEDVIPSDFF</sequence>
<organism evidence="1 2">
    <name type="scientific">Staphylococcus rostri</name>
    <dbReference type="NCBI Taxonomy" id="522262"/>
    <lineage>
        <taxon>Bacteria</taxon>
        <taxon>Bacillati</taxon>
        <taxon>Bacillota</taxon>
        <taxon>Bacilli</taxon>
        <taxon>Bacillales</taxon>
        <taxon>Staphylococcaceae</taxon>
        <taxon>Staphylococcus</taxon>
    </lineage>
</organism>
<evidence type="ECO:0000313" key="1">
    <source>
        <dbReference type="EMBL" id="PNZ30367.1"/>
    </source>
</evidence>
<reference evidence="1 2" key="1">
    <citation type="submission" date="2017-08" db="EMBL/GenBank/DDBJ databases">
        <title>Draft genome sequences of 64 type strains of genus Staph aureus.</title>
        <authorList>
            <person name="Cole K."/>
            <person name="Golubchik T."/>
            <person name="Russell J."/>
            <person name="Foster D."/>
            <person name="Llewelyn M."/>
            <person name="Wilson D."/>
            <person name="Crook D."/>
            <person name="Paul J."/>
        </authorList>
    </citation>
    <scope>NUCLEOTIDE SEQUENCE [LARGE SCALE GENOMIC DNA]</scope>
    <source>
        <strain evidence="1 2">DSM 21968</strain>
    </source>
</reference>
<proteinExistence type="predicted"/>
<protein>
    <submittedName>
        <fullName evidence="1">Uncharacterized protein</fullName>
    </submittedName>
</protein>
<dbReference type="OrthoDB" id="9933040at2"/>